<dbReference type="EMBL" id="LT670818">
    <property type="protein sequence ID" value="SHH61262.1"/>
    <property type="molecule type" value="Genomic_DNA"/>
</dbReference>
<evidence type="ECO:0000313" key="11">
    <source>
        <dbReference type="Proteomes" id="UP000190675"/>
    </source>
</evidence>
<comment type="pathway">
    <text evidence="1">Protein modification; protein glycosylation.</text>
</comment>
<evidence type="ECO:0000256" key="3">
    <source>
        <dbReference type="ARBA" id="ARBA00011970"/>
    </source>
</evidence>
<feature type="repeat" description="TPR" evidence="8">
    <location>
        <begin position="176"/>
        <end position="209"/>
    </location>
</feature>
<dbReference type="AlphaFoldDB" id="A0A1M5UDY5"/>
<evidence type="ECO:0000256" key="8">
    <source>
        <dbReference type="PROSITE-ProRule" id="PRU00339"/>
    </source>
</evidence>
<dbReference type="Pfam" id="PF13374">
    <property type="entry name" value="TPR_10"/>
    <property type="match status" value="1"/>
</dbReference>
<dbReference type="Pfam" id="PF13844">
    <property type="entry name" value="Glyco_transf_41"/>
    <property type="match status" value="2"/>
</dbReference>
<dbReference type="Gene3D" id="3.40.50.11380">
    <property type="match status" value="1"/>
</dbReference>
<dbReference type="OrthoDB" id="146908at2"/>
<feature type="repeat" description="TPR" evidence="8">
    <location>
        <begin position="312"/>
        <end position="345"/>
    </location>
</feature>
<evidence type="ECO:0000256" key="6">
    <source>
        <dbReference type="ARBA" id="ARBA00022737"/>
    </source>
</evidence>
<protein>
    <recommendedName>
        <fullName evidence="3">protein O-GlcNAc transferase</fullName>
        <ecNumber evidence="3">2.4.1.255</ecNumber>
    </recommendedName>
</protein>
<dbReference type="PROSITE" id="PS50005">
    <property type="entry name" value="TPR"/>
    <property type="match status" value="9"/>
</dbReference>
<dbReference type="Pfam" id="PF13432">
    <property type="entry name" value="TPR_16"/>
    <property type="match status" value="3"/>
</dbReference>
<dbReference type="Pfam" id="PF13414">
    <property type="entry name" value="TPR_11"/>
    <property type="match status" value="1"/>
</dbReference>
<feature type="repeat" description="TPR" evidence="8">
    <location>
        <begin position="210"/>
        <end position="243"/>
    </location>
</feature>
<evidence type="ECO:0000256" key="2">
    <source>
        <dbReference type="ARBA" id="ARBA00005386"/>
    </source>
</evidence>
<keyword evidence="4" id="KW-0328">Glycosyltransferase</keyword>
<feature type="domain" description="O-GlcNAc transferase C-terminal" evidence="9">
    <location>
        <begin position="446"/>
        <end position="614"/>
    </location>
</feature>
<accession>A0A1M5UDY5</accession>
<dbReference type="GO" id="GO:0097363">
    <property type="term" value="F:protein O-acetylglucosaminyltransferase activity"/>
    <property type="evidence" value="ECO:0007669"/>
    <property type="project" value="UniProtKB-EC"/>
</dbReference>
<dbReference type="PROSITE" id="PS50293">
    <property type="entry name" value="TPR_REGION"/>
    <property type="match status" value="1"/>
</dbReference>
<feature type="repeat" description="TPR" evidence="8">
    <location>
        <begin position="346"/>
        <end position="379"/>
    </location>
</feature>
<name>A0A1M5UDY5_9BRAD</name>
<dbReference type="InterPro" id="IPR029489">
    <property type="entry name" value="OGT/SEC/SPY_C"/>
</dbReference>
<reference evidence="10 11" key="1">
    <citation type="submission" date="2016-11" db="EMBL/GenBank/DDBJ databases">
        <authorList>
            <person name="Jaros S."/>
            <person name="Januszkiewicz K."/>
            <person name="Wedrychowicz H."/>
        </authorList>
    </citation>
    <scope>NUCLEOTIDE SEQUENCE [LARGE SCALE GENOMIC DNA]</scope>
    <source>
        <strain evidence="10 11">GAS242</strain>
    </source>
</reference>
<feature type="repeat" description="TPR" evidence="8">
    <location>
        <begin position="108"/>
        <end position="141"/>
    </location>
</feature>
<dbReference type="Gene3D" id="1.25.40.10">
    <property type="entry name" value="Tetratricopeptide repeat domain"/>
    <property type="match status" value="6"/>
</dbReference>
<evidence type="ECO:0000256" key="7">
    <source>
        <dbReference type="ARBA" id="ARBA00022803"/>
    </source>
</evidence>
<keyword evidence="6" id="KW-0677">Repeat</keyword>
<dbReference type="Pfam" id="PF13181">
    <property type="entry name" value="TPR_8"/>
    <property type="match status" value="2"/>
</dbReference>
<comment type="similarity">
    <text evidence="2">Belongs to the glycosyltransferase 41 family. O-GlcNAc transferase subfamily.</text>
</comment>
<organism evidence="10 11">
    <name type="scientific">Bradyrhizobium erythrophlei</name>
    <dbReference type="NCBI Taxonomy" id="1437360"/>
    <lineage>
        <taxon>Bacteria</taxon>
        <taxon>Pseudomonadati</taxon>
        <taxon>Pseudomonadota</taxon>
        <taxon>Alphaproteobacteria</taxon>
        <taxon>Hyphomicrobiales</taxon>
        <taxon>Nitrobacteraceae</taxon>
        <taxon>Bradyrhizobium</taxon>
    </lineage>
</organism>
<evidence type="ECO:0000256" key="4">
    <source>
        <dbReference type="ARBA" id="ARBA00022676"/>
    </source>
</evidence>
<dbReference type="PANTHER" id="PTHR44366">
    <property type="entry name" value="UDP-N-ACETYLGLUCOSAMINE--PEPTIDE N-ACETYLGLUCOSAMINYLTRANSFERASE 110 KDA SUBUNIT"/>
    <property type="match status" value="1"/>
</dbReference>
<feature type="domain" description="O-GlcNAc transferase C-terminal" evidence="9">
    <location>
        <begin position="621"/>
        <end position="805"/>
    </location>
</feature>
<dbReference type="SMART" id="SM00028">
    <property type="entry name" value="TPR"/>
    <property type="match status" value="11"/>
</dbReference>
<dbReference type="Proteomes" id="UP000190675">
    <property type="component" value="Chromosome I"/>
</dbReference>
<proteinExistence type="inferred from homology"/>
<feature type="repeat" description="TPR" evidence="8">
    <location>
        <begin position="244"/>
        <end position="277"/>
    </location>
</feature>
<feature type="repeat" description="TPR" evidence="8">
    <location>
        <begin position="142"/>
        <end position="175"/>
    </location>
</feature>
<feature type="repeat" description="TPR" evidence="8">
    <location>
        <begin position="74"/>
        <end position="107"/>
    </location>
</feature>
<feature type="repeat" description="TPR" evidence="8">
    <location>
        <begin position="278"/>
        <end position="311"/>
    </location>
</feature>
<dbReference type="SUPFAM" id="SSF48452">
    <property type="entry name" value="TPR-like"/>
    <property type="match status" value="2"/>
</dbReference>
<evidence type="ECO:0000256" key="5">
    <source>
        <dbReference type="ARBA" id="ARBA00022679"/>
    </source>
</evidence>
<evidence type="ECO:0000256" key="1">
    <source>
        <dbReference type="ARBA" id="ARBA00004922"/>
    </source>
</evidence>
<sequence>MGHPTPEQLLKNAVAAQRSGALADAKRLYAAVLKIDPVNAAAFGNLAIIAAQQGDLAAAERLMRREIELRPNYAASYNNLGSLLQQQARPADAIVAHRQAIKLNPNYAEAHFALGNALGQLGRLDEAMEAYRSAIKAKRDYPEAHNNIGVLLQMQGRLEQAASAYREATTLRPAYAEAQFNFGTALHRMHDLEAAEAAYRRAVSLDPAIAVIHNNLGTVLKDQGRPDAALATFDDAIRLNPNYAEAFYNRAMVLLQQARAEEALAAYGQAIALRKDYPDAINNAGIVLQELGRAGEAIELYRRLLEQTPAHADACNNMGTALLTEGRADEARTAFEQALTHKPDFPEAFYNLGNAYRERGDLKGAIAAYRNALHLRPDYADAFSQLVYHRAQACDWDNSEAEQEALVEMTRRGVRVPPFSLFSTPASASDQLLCARQWIRPVRPPPNYAFDHHPVAGRGRIRLGYLSGDFHQHATAQLMAELFEQHDRERFEVLAYSYGPDDNSAMRARLASAFDRLVDIRALSHHDAARTIHADRVDILIDLKGYTHHARPAISAYRPAPVQVSYLGYPATMGADFIDYIIVDPFVVPQDQQPFFSERLVHLPGCYQVNDRERKMAGAAGSRQDWGLPAAALVFCSFNNSYKISPAIFDIWMRLLRSVPGSVLWLLETNDLVKDNLRLEAGKRGVEAGQLIFAPIVSPAEHLGRHRHADLFLDTLPCNAHTTASDALWAGLPVLTCSGDTFAGRVAGSLLMATGLAELVTGSVEDYEGTALALARDPQRLRALRNRLENNRGASALFDLPKSTANIEAAYARMWQTWSSGQEPAAFSIESA</sequence>
<dbReference type="RefSeq" id="WP_079571723.1">
    <property type="nucleotide sequence ID" value="NZ_LT670818.1"/>
</dbReference>
<dbReference type="InterPro" id="IPR037919">
    <property type="entry name" value="OGT"/>
</dbReference>
<keyword evidence="7 8" id="KW-0802">TPR repeat</keyword>
<keyword evidence="5 10" id="KW-0808">Transferase</keyword>
<dbReference type="GO" id="GO:0006493">
    <property type="term" value="P:protein O-linked glycosylation"/>
    <property type="evidence" value="ECO:0007669"/>
    <property type="project" value="InterPro"/>
</dbReference>
<dbReference type="EC" id="2.4.1.255" evidence="3"/>
<dbReference type="InterPro" id="IPR011990">
    <property type="entry name" value="TPR-like_helical_dom_sf"/>
</dbReference>
<evidence type="ECO:0000313" key="10">
    <source>
        <dbReference type="EMBL" id="SHH61262.1"/>
    </source>
</evidence>
<dbReference type="PANTHER" id="PTHR44366:SF1">
    <property type="entry name" value="UDP-N-ACETYLGLUCOSAMINE--PEPTIDE N-ACETYLGLUCOSAMINYLTRANSFERASE 110 KDA SUBUNIT"/>
    <property type="match status" value="1"/>
</dbReference>
<evidence type="ECO:0000259" key="9">
    <source>
        <dbReference type="Pfam" id="PF13844"/>
    </source>
</evidence>
<dbReference type="Gene3D" id="3.40.50.2000">
    <property type="entry name" value="Glycogen Phosphorylase B"/>
    <property type="match status" value="1"/>
</dbReference>
<dbReference type="InterPro" id="IPR019734">
    <property type="entry name" value="TPR_rpt"/>
</dbReference>
<gene>
    <name evidence="10" type="ORF">SAMN05444169_8350</name>
</gene>